<proteinExistence type="predicted"/>
<reference evidence="1 2" key="1">
    <citation type="submission" date="2018-08" db="EMBL/GenBank/DDBJ databases">
        <title>Horizontal acquisition of hydrogen conversion ability and other habitat adaptations in Hydrogenovibrio crunogenus strains.</title>
        <authorList>
            <person name="Gonnella G."/>
            <person name="Adam N."/>
            <person name="Perner M."/>
        </authorList>
    </citation>
    <scope>NUCLEOTIDE SEQUENCE [LARGE SCALE GENOMIC DNA]</scope>
    <source>
        <strain evidence="1 2">SP-41</strain>
    </source>
</reference>
<dbReference type="EMBL" id="CP032096">
    <property type="protein sequence ID" value="QBZ82264.1"/>
    <property type="molecule type" value="Genomic_DNA"/>
</dbReference>
<organism evidence="1 2">
    <name type="scientific">Hydrogenovibrio crunogenus</name>
    <dbReference type="NCBI Taxonomy" id="39765"/>
    <lineage>
        <taxon>Bacteria</taxon>
        <taxon>Pseudomonadati</taxon>
        <taxon>Pseudomonadota</taxon>
        <taxon>Gammaproteobacteria</taxon>
        <taxon>Thiotrichales</taxon>
        <taxon>Piscirickettsiaceae</taxon>
        <taxon>Hydrogenovibrio</taxon>
    </lineage>
</organism>
<protein>
    <submittedName>
        <fullName evidence="1">Uncharacterized protein</fullName>
    </submittedName>
</protein>
<accession>A0A4V1C8K9</accession>
<dbReference type="Proteomes" id="UP000296201">
    <property type="component" value="Chromosome"/>
</dbReference>
<evidence type="ECO:0000313" key="2">
    <source>
        <dbReference type="Proteomes" id="UP000296201"/>
    </source>
</evidence>
<dbReference type="RefSeq" id="WP_148669332.1">
    <property type="nucleotide sequence ID" value="NZ_CP032096.1"/>
</dbReference>
<sequence>MFEIARLQTSTFYHSSTHVSLEFSQGDEDVVCKKINRQARLTVACISLMTMGAPDALADTKDNLGVQLLQTFHAVSGSLKNMFEVEAKVNLRTLNSSAYSVEIEQPYCCQARKSVTVVDFLRFGNDKSNIVMGFNLVDSNLLISKGEQWQMSLGVKEAKTKLYGSDDMGVMLRFQASLH</sequence>
<evidence type="ECO:0000313" key="1">
    <source>
        <dbReference type="EMBL" id="QBZ82264.1"/>
    </source>
</evidence>
<gene>
    <name evidence="1" type="ORF">GHNINEIG_00288</name>
</gene>
<dbReference type="AlphaFoldDB" id="A0A4V1C8K9"/>
<name>A0A4V1C8K9_9GAMM</name>
<keyword evidence="2" id="KW-1185">Reference proteome</keyword>
<dbReference type="OrthoDB" id="9823182at2"/>